<dbReference type="GO" id="GO:0003677">
    <property type="term" value="F:DNA binding"/>
    <property type="evidence" value="ECO:0007669"/>
    <property type="project" value="InterPro"/>
</dbReference>
<evidence type="ECO:0000313" key="2">
    <source>
        <dbReference type="EMBL" id="SDM50081.1"/>
    </source>
</evidence>
<organism evidence="2 3">
    <name type="scientific">Lentzea albidocapillata subsp. violacea</name>
    <dbReference type="NCBI Taxonomy" id="128104"/>
    <lineage>
        <taxon>Bacteria</taxon>
        <taxon>Bacillati</taxon>
        <taxon>Actinomycetota</taxon>
        <taxon>Actinomycetes</taxon>
        <taxon>Pseudonocardiales</taxon>
        <taxon>Pseudonocardiaceae</taxon>
        <taxon>Lentzea</taxon>
    </lineage>
</organism>
<dbReference type="SMART" id="SM00421">
    <property type="entry name" value="HTH_LUXR"/>
    <property type="match status" value="1"/>
</dbReference>
<dbReference type="EMBL" id="FNET01000022">
    <property type="protein sequence ID" value="SDM50081.1"/>
    <property type="molecule type" value="Genomic_DNA"/>
</dbReference>
<dbReference type="Gene3D" id="1.10.10.10">
    <property type="entry name" value="Winged helix-like DNA-binding domain superfamily/Winged helix DNA-binding domain"/>
    <property type="match status" value="1"/>
</dbReference>
<feature type="domain" description="HTH luxR-type" evidence="1">
    <location>
        <begin position="310"/>
        <end position="374"/>
    </location>
</feature>
<dbReference type="PANTHER" id="PTHR47691:SF3">
    <property type="entry name" value="HTH-TYPE TRANSCRIPTIONAL REGULATOR RV0890C-RELATED"/>
    <property type="match status" value="1"/>
</dbReference>
<dbReference type="AlphaFoldDB" id="A0A1G9TR27"/>
<dbReference type="Proteomes" id="UP000199682">
    <property type="component" value="Unassembled WGS sequence"/>
</dbReference>
<dbReference type="InterPro" id="IPR016032">
    <property type="entry name" value="Sig_transdc_resp-reg_C-effctor"/>
</dbReference>
<name>A0A1G9TR27_9PSEU</name>
<evidence type="ECO:0000259" key="1">
    <source>
        <dbReference type="PROSITE" id="PS50043"/>
    </source>
</evidence>
<dbReference type="CDD" id="cd06170">
    <property type="entry name" value="LuxR_C_like"/>
    <property type="match status" value="1"/>
</dbReference>
<dbReference type="Pfam" id="PF00196">
    <property type="entry name" value="GerE"/>
    <property type="match status" value="1"/>
</dbReference>
<dbReference type="PROSITE" id="PS50043">
    <property type="entry name" value="HTH_LUXR_2"/>
    <property type="match status" value="1"/>
</dbReference>
<dbReference type="RefSeq" id="WP_090012748.1">
    <property type="nucleotide sequence ID" value="NZ_FNET01000022.1"/>
</dbReference>
<reference evidence="3" key="1">
    <citation type="submission" date="2016-10" db="EMBL/GenBank/DDBJ databases">
        <authorList>
            <person name="Varghese N."/>
            <person name="Submissions S."/>
        </authorList>
    </citation>
    <scope>NUCLEOTIDE SEQUENCE [LARGE SCALE GENOMIC DNA]</scope>
    <source>
        <strain evidence="3">DSM 44796</strain>
    </source>
</reference>
<dbReference type="SUPFAM" id="SSF46894">
    <property type="entry name" value="C-terminal effector domain of the bipartite response regulators"/>
    <property type="match status" value="1"/>
</dbReference>
<dbReference type="PANTHER" id="PTHR47691">
    <property type="entry name" value="REGULATOR-RELATED"/>
    <property type="match status" value="1"/>
</dbReference>
<dbReference type="GO" id="GO:0006355">
    <property type="term" value="P:regulation of DNA-templated transcription"/>
    <property type="evidence" value="ECO:0007669"/>
    <property type="project" value="InterPro"/>
</dbReference>
<evidence type="ECO:0000313" key="3">
    <source>
        <dbReference type="Proteomes" id="UP000199682"/>
    </source>
</evidence>
<dbReference type="Gene3D" id="3.40.50.300">
    <property type="entry name" value="P-loop containing nucleotide triphosphate hydrolases"/>
    <property type="match status" value="1"/>
</dbReference>
<dbReference type="InterPro" id="IPR000792">
    <property type="entry name" value="Tscrpt_reg_LuxR_C"/>
</dbReference>
<proteinExistence type="predicted"/>
<dbReference type="SUPFAM" id="SSF52540">
    <property type="entry name" value="P-loop containing nucleoside triphosphate hydrolases"/>
    <property type="match status" value="1"/>
</dbReference>
<gene>
    <name evidence="2" type="ORF">SAMN04488074_12299</name>
</gene>
<dbReference type="InterPro" id="IPR027417">
    <property type="entry name" value="P-loop_NTPase"/>
</dbReference>
<protein>
    <submittedName>
        <fullName evidence="2">ATPase</fullName>
    </submittedName>
</protein>
<accession>A0A1G9TR27</accession>
<dbReference type="InterPro" id="IPR036388">
    <property type="entry name" value="WH-like_DNA-bd_sf"/>
</dbReference>
<sequence>MKCEECGTKLTTTAKYCSGACRQRAYRKRARDVVPASPRLDTFAGRTTELAEVTTLLARNRIVTVTGPPGVGKSRLVHEVIANRQHVLLLELADVTRVPDLLADAPRPGLLVLDGCEHVLAGCAHLIAAHPSLRVLATSHEPLHVPGEQVYRLKPLGARDAKRLFVDRAVALDSEFDGNAALLDVVCARLDRLPLALELAARLVRVLTLEEIVARLDDRFAVLTTGPRDAPAHHRSLRAAFDRGYELLTEAEKVALHRFALVPGTVGQEMAERLRSRSLLEPDFTMLESVRQFALPGVSVTTARPQAEPEEAALSWRDERLLRVAAMVAEGLTNKQIADGLHVSLRTVEADVRDLKSVLGVRSRAQIAAWTTRA</sequence>